<dbReference type="EMBL" id="JAIWYP010000011">
    <property type="protein sequence ID" value="KAH3737391.1"/>
    <property type="molecule type" value="Genomic_DNA"/>
</dbReference>
<evidence type="ECO:0000313" key="1">
    <source>
        <dbReference type="EMBL" id="KAH3737391.1"/>
    </source>
</evidence>
<dbReference type="AlphaFoldDB" id="A0A9D4D3S3"/>
<reference evidence="1" key="2">
    <citation type="submission" date="2020-11" db="EMBL/GenBank/DDBJ databases">
        <authorList>
            <person name="McCartney M.A."/>
            <person name="Auch B."/>
            <person name="Kono T."/>
            <person name="Mallez S."/>
            <person name="Becker A."/>
            <person name="Gohl D.M."/>
            <person name="Silverstein K.A.T."/>
            <person name="Koren S."/>
            <person name="Bechman K.B."/>
            <person name="Herman A."/>
            <person name="Abrahante J.E."/>
            <person name="Garbe J."/>
        </authorList>
    </citation>
    <scope>NUCLEOTIDE SEQUENCE</scope>
    <source>
        <strain evidence="1">Duluth1</strain>
        <tissue evidence="1">Whole animal</tissue>
    </source>
</reference>
<name>A0A9D4D3S3_DREPO</name>
<sequence length="71" mass="8040">MAPVPVDLWSCLQGTIQFRISDCEAGGLVYILNRGFVYNVQPSQNGTMIYTCSFDDCSVYWVTHQQMLISK</sequence>
<comment type="caution">
    <text evidence="1">The sequence shown here is derived from an EMBL/GenBank/DDBJ whole genome shotgun (WGS) entry which is preliminary data.</text>
</comment>
<gene>
    <name evidence="1" type="ORF">DPMN_043983</name>
</gene>
<reference evidence="1" key="1">
    <citation type="journal article" date="2019" name="bioRxiv">
        <title>The Genome of the Zebra Mussel, Dreissena polymorpha: A Resource for Invasive Species Research.</title>
        <authorList>
            <person name="McCartney M.A."/>
            <person name="Auch B."/>
            <person name="Kono T."/>
            <person name="Mallez S."/>
            <person name="Zhang Y."/>
            <person name="Obille A."/>
            <person name="Becker A."/>
            <person name="Abrahante J.E."/>
            <person name="Garbe J."/>
            <person name="Badalamenti J.P."/>
            <person name="Herman A."/>
            <person name="Mangelson H."/>
            <person name="Liachko I."/>
            <person name="Sullivan S."/>
            <person name="Sone E.D."/>
            <person name="Koren S."/>
            <person name="Silverstein K.A.T."/>
            <person name="Beckman K.B."/>
            <person name="Gohl D.M."/>
        </authorList>
    </citation>
    <scope>NUCLEOTIDE SEQUENCE</scope>
    <source>
        <strain evidence="1">Duluth1</strain>
        <tissue evidence="1">Whole animal</tissue>
    </source>
</reference>
<protein>
    <submittedName>
        <fullName evidence="1">Uncharacterized protein</fullName>
    </submittedName>
</protein>
<keyword evidence="2" id="KW-1185">Reference proteome</keyword>
<dbReference type="Proteomes" id="UP000828390">
    <property type="component" value="Unassembled WGS sequence"/>
</dbReference>
<accession>A0A9D4D3S3</accession>
<proteinExistence type="predicted"/>
<evidence type="ECO:0000313" key="2">
    <source>
        <dbReference type="Proteomes" id="UP000828390"/>
    </source>
</evidence>
<organism evidence="1 2">
    <name type="scientific">Dreissena polymorpha</name>
    <name type="common">Zebra mussel</name>
    <name type="synonym">Mytilus polymorpha</name>
    <dbReference type="NCBI Taxonomy" id="45954"/>
    <lineage>
        <taxon>Eukaryota</taxon>
        <taxon>Metazoa</taxon>
        <taxon>Spiralia</taxon>
        <taxon>Lophotrochozoa</taxon>
        <taxon>Mollusca</taxon>
        <taxon>Bivalvia</taxon>
        <taxon>Autobranchia</taxon>
        <taxon>Heteroconchia</taxon>
        <taxon>Euheterodonta</taxon>
        <taxon>Imparidentia</taxon>
        <taxon>Neoheterodontei</taxon>
        <taxon>Myida</taxon>
        <taxon>Dreissenoidea</taxon>
        <taxon>Dreissenidae</taxon>
        <taxon>Dreissena</taxon>
    </lineage>
</organism>